<reference evidence="3 4" key="1">
    <citation type="submission" date="2008-02" db="EMBL/GenBank/DDBJ databases">
        <title>Complete sequence of Shewanella woodyi ATCC 51908.</title>
        <authorList>
            <consortium name="US DOE Joint Genome Institute"/>
            <person name="Copeland A."/>
            <person name="Lucas S."/>
            <person name="Lapidus A."/>
            <person name="Glavina del Rio T."/>
            <person name="Dalin E."/>
            <person name="Tice H."/>
            <person name="Bruce D."/>
            <person name="Goodwin L."/>
            <person name="Pitluck S."/>
            <person name="Sims D."/>
            <person name="Brettin T."/>
            <person name="Detter J.C."/>
            <person name="Han C."/>
            <person name="Kuske C.R."/>
            <person name="Schmutz J."/>
            <person name="Larimer F."/>
            <person name="Land M."/>
            <person name="Hauser L."/>
            <person name="Kyrpides N."/>
            <person name="Lykidis A."/>
            <person name="Zhao J.-S."/>
            <person name="Richardson P."/>
        </authorList>
    </citation>
    <scope>NUCLEOTIDE SEQUENCE [LARGE SCALE GENOMIC DNA]</scope>
    <source>
        <strain evidence="4">ATCC 51908 / MS32</strain>
    </source>
</reference>
<dbReference type="CDD" id="cd07361">
    <property type="entry name" value="MEMO_like"/>
    <property type="match status" value="1"/>
</dbReference>
<dbReference type="PANTHER" id="PTHR11060:SF0">
    <property type="entry name" value="PROTEIN MEMO1"/>
    <property type="match status" value="1"/>
</dbReference>
<dbReference type="eggNOG" id="COG1355">
    <property type="taxonomic scope" value="Bacteria"/>
</dbReference>
<dbReference type="NCBIfam" id="TIGR04336">
    <property type="entry name" value="AmmeMemoSam_B"/>
    <property type="match status" value="1"/>
</dbReference>
<gene>
    <name evidence="3" type="ordered locus">Swoo_1057</name>
</gene>
<dbReference type="EMBL" id="CP000961">
    <property type="protein sequence ID" value="ACA85350.1"/>
    <property type="molecule type" value="Genomic_DNA"/>
</dbReference>
<dbReference type="HOGENOM" id="CLU_038085_2_0_6"/>
<evidence type="ECO:0000256" key="2">
    <source>
        <dbReference type="HAMAP-Rule" id="MF_00055"/>
    </source>
</evidence>
<accession>B1KGM2</accession>
<evidence type="ECO:0000313" key="3">
    <source>
        <dbReference type="EMBL" id="ACA85350.1"/>
    </source>
</evidence>
<sequence length="268" mass="29465">MTSLTRQAAVAGRFYPAEPTALKQMINTYLGRCASLTNDPKLKSSPTKVIIVPHAGYIYSGQVAASAFALLAPRRKQIKRVVLLGPAHRVHLKGCALPSSESFETPLGQQVIDKVALRQLSEHSKILISDLPHNEEHSLEVELPFLQLCLDKFELIPILVGDISPHAMASILEQVWGGDETLIVVSSDLSHYHSYQEAAELDRETCRQIINHNSALTPEQACGSRALNAIAIQAEYHKLQTHQLSYQNSGDTSGNRSRVVGYASFALY</sequence>
<dbReference type="RefSeq" id="WP_012323696.1">
    <property type="nucleotide sequence ID" value="NC_010506.1"/>
</dbReference>
<dbReference type="PANTHER" id="PTHR11060">
    <property type="entry name" value="PROTEIN MEMO1"/>
    <property type="match status" value="1"/>
</dbReference>
<dbReference type="AlphaFoldDB" id="B1KGM2"/>
<dbReference type="InterPro" id="IPR002737">
    <property type="entry name" value="MEMO1_fam"/>
</dbReference>
<dbReference type="HAMAP" id="MF_00055">
    <property type="entry name" value="MEMO1"/>
    <property type="match status" value="1"/>
</dbReference>
<dbReference type="KEGG" id="swd:Swoo_1057"/>
<dbReference type="Gene3D" id="3.40.830.10">
    <property type="entry name" value="LigB-like"/>
    <property type="match status" value="1"/>
</dbReference>
<evidence type="ECO:0000256" key="1">
    <source>
        <dbReference type="ARBA" id="ARBA00006315"/>
    </source>
</evidence>
<keyword evidence="4" id="KW-1185">Reference proteome</keyword>
<dbReference type="STRING" id="392500.Swoo_1057"/>
<evidence type="ECO:0000313" key="4">
    <source>
        <dbReference type="Proteomes" id="UP000002168"/>
    </source>
</evidence>
<protein>
    <recommendedName>
        <fullName evidence="2">MEMO1 family protein Swoo_1057</fullName>
    </recommendedName>
</protein>
<dbReference type="Pfam" id="PF01875">
    <property type="entry name" value="Memo"/>
    <property type="match status" value="1"/>
</dbReference>
<dbReference type="Proteomes" id="UP000002168">
    <property type="component" value="Chromosome"/>
</dbReference>
<proteinExistence type="inferred from homology"/>
<organism evidence="3 4">
    <name type="scientific">Shewanella woodyi (strain ATCC 51908 / MS32)</name>
    <dbReference type="NCBI Taxonomy" id="392500"/>
    <lineage>
        <taxon>Bacteria</taxon>
        <taxon>Pseudomonadati</taxon>
        <taxon>Pseudomonadota</taxon>
        <taxon>Gammaproteobacteria</taxon>
        <taxon>Alteromonadales</taxon>
        <taxon>Shewanellaceae</taxon>
        <taxon>Shewanella</taxon>
    </lineage>
</organism>
<comment type="similarity">
    <text evidence="1 2">Belongs to the MEMO1 family.</text>
</comment>
<name>B1KGM2_SHEWM</name>